<evidence type="ECO:0000313" key="4">
    <source>
        <dbReference type="Proteomes" id="UP001321760"/>
    </source>
</evidence>
<dbReference type="SUPFAM" id="SSF51197">
    <property type="entry name" value="Clavaminate synthase-like"/>
    <property type="match status" value="1"/>
</dbReference>
<dbReference type="Gene3D" id="3.60.130.10">
    <property type="entry name" value="Clavaminate synthase-like"/>
    <property type="match status" value="1"/>
</dbReference>
<reference evidence="3" key="2">
    <citation type="submission" date="2023-05" db="EMBL/GenBank/DDBJ databases">
        <authorList>
            <consortium name="Lawrence Berkeley National Laboratory"/>
            <person name="Steindorff A."/>
            <person name="Hensen N."/>
            <person name="Bonometti L."/>
            <person name="Westerberg I."/>
            <person name="Brannstrom I.O."/>
            <person name="Guillou S."/>
            <person name="Cros-Aarteil S."/>
            <person name="Calhoun S."/>
            <person name="Haridas S."/>
            <person name="Kuo A."/>
            <person name="Mondo S."/>
            <person name="Pangilinan J."/>
            <person name="Riley R."/>
            <person name="Labutti K."/>
            <person name="Andreopoulos B."/>
            <person name="Lipzen A."/>
            <person name="Chen C."/>
            <person name="Yanf M."/>
            <person name="Daum C."/>
            <person name="Ng V."/>
            <person name="Clum A."/>
            <person name="Ohm R."/>
            <person name="Martin F."/>
            <person name="Silar P."/>
            <person name="Natvig D."/>
            <person name="Lalanne C."/>
            <person name="Gautier V."/>
            <person name="Ament-Velasquez S.L."/>
            <person name="Kruys A."/>
            <person name="Hutchinson M.I."/>
            <person name="Powell A.J."/>
            <person name="Barry K."/>
            <person name="Miller A.N."/>
            <person name="Grigoriev I.V."/>
            <person name="Debuchy R."/>
            <person name="Gladieux P."/>
            <person name="Thoren M.H."/>
            <person name="Johannesson H."/>
        </authorList>
    </citation>
    <scope>NUCLEOTIDE SEQUENCE</scope>
    <source>
        <strain evidence="3">PSN243</strain>
    </source>
</reference>
<protein>
    <recommendedName>
        <fullName evidence="2">TauD/TfdA-like domain-containing protein</fullName>
    </recommendedName>
</protein>
<accession>A0AAV9GV43</accession>
<organism evidence="3 4">
    <name type="scientific">Podospora aff. communis PSN243</name>
    <dbReference type="NCBI Taxonomy" id="3040156"/>
    <lineage>
        <taxon>Eukaryota</taxon>
        <taxon>Fungi</taxon>
        <taxon>Dikarya</taxon>
        <taxon>Ascomycota</taxon>
        <taxon>Pezizomycotina</taxon>
        <taxon>Sordariomycetes</taxon>
        <taxon>Sordariomycetidae</taxon>
        <taxon>Sordariales</taxon>
        <taxon>Podosporaceae</taxon>
        <taxon>Podospora</taxon>
    </lineage>
</organism>
<dbReference type="EMBL" id="MU865925">
    <property type="protein sequence ID" value="KAK4452201.1"/>
    <property type="molecule type" value="Genomic_DNA"/>
</dbReference>
<name>A0AAV9GV43_9PEZI</name>
<dbReference type="PANTHER" id="PTHR10696:SF54">
    <property type="entry name" value="FAMILY OXIDOREDUCTASE, PUTATIVE (AFU_ORTHOLOGUE AFUA_4G13850)-RELATED"/>
    <property type="match status" value="1"/>
</dbReference>
<gene>
    <name evidence="3" type="ORF">QBC34DRAFT_294304</name>
</gene>
<sequence>MEPPRIDAEDVSQAEWTKVYREDPHTSFPMVEALMSELAVSHRDLLKNPSILDEKLKAGQPLNIDHRNLARKPGRCTSFAVKVAMNLEAKYPDIFKFRYFHLSSGQPDRSGHRLARCENTGVLIDSTSDEGVKTMKEGDWTESYQGSSKFFDGYSIRDGTEKVGNQDVPRREISESISLERAMEICVREIAQKRCLVCSFRRIEFSDFEQLPGREPQPKLLYCITFDPKKGGNGLTQFDCIQNLLRFVTTRYLCRPFHPSQSTYSCSYLVSPNSSKHPAKRESHMMEPTLLYRSVPDFHSLDSSDQSRNCRFSDQVDGPDVISTAHPDMEWDPSFTTYCNRVTGLPGLRANVPQTLPQGFPSSIRSARVWSGSDFIDESRFVYLLSDGDREEIDAAVKAFIAASVNPDELNPKTFHLPSLGDKLTQLTELIHSGQGFYVIRGLEPSRYSPIEHLVAYVGITSYVGQTRACQDAGGSKLIHIKDRGVTFRGAEMRQAPYSNVAQPFHTDVCDILAMQVQELAAEGGEFQIASSGRVYNEIAAKRPDVIHTLAANEWIFDRFSEPPAWDVRPVLLPFGPHGPSFFYSRRPLTGSPVSPRTLGIPAMTERQAEALDMVHFTAMENQLRISAQKGDIILINNLGVMHARTSFVDAPGQQRHVMRMWLRNEQLQWPKPDIVKPLFELKYSKNSPWCQLPVWHAEPPTVPERVLARRFNCS</sequence>
<keyword evidence="1" id="KW-0560">Oxidoreductase</keyword>
<dbReference type="AlphaFoldDB" id="A0AAV9GV43"/>
<comment type="caution">
    <text evidence="3">The sequence shown here is derived from an EMBL/GenBank/DDBJ whole genome shotgun (WGS) entry which is preliminary data.</text>
</comment>
<dbReference type="InterPro" id="IPR003819">
    <property type="entry name" value="TauD/TfdA-like"/>
</dbReference>
<dbReference type="GO" id="GO:0016491">
    <property type="term" value="F:oxidoreductase activity"/>
    <property type="evidence" value="ECO:0007669"/>
    <property type="project" value="UniProtKB-KW"/>
</dbReference>
<dbReference type="InterPro" id="IPR042098">
    <property type="entry name" value="TauD-like_sf"/>
</dbReference>
<evidence type="ECO:0000256" key="1">
    <source>
        <dbReference type="ARBA" id="ARBA00023002"/>
    </source>
</evidence>
<dbReference type="Proteomes" id="UP001321760">
    <property type="component" value="Unassembled WGS sequence"/>
</dbReference>
<keyword evidence="4" id="KW-1185">Reference proteome</keyword>
<reference evidence="3" key="1">
    <citation type="journal article" date="2023" name="Mol. Phylogenet. Evol.">
        <title>Genome-scale phylogeny and comparative genomics of the fungal order Sordariales.</title>
        <authorList>
            <person name="Hensen N."/>
            <person name="Bonometti L."/>
            <person name="Westerberg I."/>
            <person name="Brannstrom I.O."/>
            <person name="Guillou S."/>
            <person name="Cros-Aarteil S."/>
            <person name="Calhoun S."/>
            <person name="Haridas S."/>
            <person name="Kuo A."/>
            <person name="Mondo S."/>
            <person name="Pangilinan J."/>
            <person name="Riley R."/>
            <person name="LaButti K."/>
            <person name="Andreopoulos B."/>
            <person name="Lipzen A."/>
            <person name="Chen C."/>
            <person name="Yan M."/>
            <person name="Daum C."/>
            <person name="Ng V."/>
            <person name="Clum A."/>
            <person name="Steindorff A."/>
            <person name="Ohm R.A."/>
            <person name="Martin F."/>
            <person name="Silar P."/>
            <person name="Natvig D.O."/>
            <person name="Lalanne C."/>
            <person name="Gautier V."/>
            <person name="Ament-Velasquez S.L."/>
            <person name="Kruys A."/>
            <person name="Hutchinson M.I."/>
            <person name="Powell A.J."/>
            <person name="Barry K."/>
            <person name="Miller A.N."/>
            <person name="Grigoriev I.V."/>
            <person name="Debuchy R."/>
            <person name="Gladieux P."/>
            <person name="Hiltunen Thoren M."/>
            <person name="Johannesson H."/>
        </authorList>
    </citation>
    <scope>NUCLEOTIDE SEQUENCE</scope>
    <source>
        <strain evidence="3">PSN243</strain>
    </source>
</reference>
<dbReference type="PANTHER" id="PTHR10696">
    <property type="entry name" value="GAMMA-BUTYROBETAINE HYDROXYLASE-RELATED"/>
    <property type="match status" value="1"/>
</dbReference>
<dbReference type="InterPro" id="IPR050411">
    <property type="entry name" value="AlphaKG_dependent_hydroxylases"/>
</dbReference>
<dbReference type="Pfam" id="PF02668">
    <property type="entry name" value="TauD"/>
    <property type="match status" value="1"/>
</dbReference>
<feature type="domain" description="TauD/TfdA-like" evidence="2">
    <location>
        <begin position="414"/>
        <end position="662"/>
    </location>
</feature>
<evidence type="ECO:0000313" key="3">
    <source>
        <dbReference type="EMBL" id="KAK4452201.1"/>
    </source>
</evidence>
<proteinExistence type="predicted"/>
<evidence type="ECO:0000259" key="2">
    <source>
        <dbReference type="Pfam" id="PF02668"/>
    </source>
</evidence>